<protein>
    <submittedName>
        <fullName evidence="7">NADH peroxidase</fullName>
    </submittedName>
</protein>
<dbReference type="InterPro" id="IPR036188">
    <property type="entry name" value="FAD/NAD-bd_sf"/>
</dbReference>
<sequence length="450" mass="49477">MNQKVVIIGASHPGHEAAIELLDRYQDLDVTIYEASDFVSFMSCGMKLFLEEKTTGQDNVRNFSPSDLEKLGGKIVNNSQAVALNPANKEVTIKNTQTGQTEEVNYDKLILCPGVDPLQLPVPGADLDYVYLMRGYSWAKKINEALHNDEVKNIVVVGAGNGIAAVEAGVLAGKHMTLVDASNHILANYFSKDFTDVFEQEMRDKGVDLKLDTKVTGFTNDHLVQTDHGDIKADLVIVAAGIVANTDWLKDTINLNQRGYIETDEYLRTNQKDVYALGDAIWPLSIPANKRMPIPSAVAARHEANYLVQHLFEEKPSRPFPGLVGGQLLEFGDVHAVVSGLPQKSAEFAGINAATSIYIDHLRPDFIPANDNPLGYISLTYNKDTHQILGGAVMSKHDITAQGNVLSLAIGHKLTLEDLAEQDFFFSPSFDRQWNILNLAAQHALGLHKF</sequence>
<dbReference type="Proteomes" id="UP000033533">
    <property type="component" value="Unassembled WGS sequence"/>
</dbReference>
<dbReference type="HOGENOM" id="CLU_003291_1_0_9"/>
<dbReference type="SUPFAM" id="SSF55424">
    <property type="entry name" value="FAD/NAD-linked reductases, dimerisation (C-terminal) domain"/>
    <property type="match status" value="1"/>
</dbReference>
<dbReference type="STRING" id="1218493.JF76_17390"/>
<dbReference type="AlphaFoldDB" id="A0A0F4L7J3"/>
<name>A0A0F4L7J3_9LACO</name>
<evidence type="ECO:0000313" key="7">
    <source>
        <dbReference type="EMBL" id="KJY54229.1"/>
    </source>
</evidence>
<keyword evidence="5" id="KW-0676">Redox-active center</keyword>
<keyword evidence="7" id="KW-0575">Peroxidase</keyword>
<dbReference type="InterPro" id="IPR023753">
    <property type="entry name" value="FAD/NAD-binding_dom"/>
</dbReference>
<comment type="cofactor">
    <cofactor evidence="1">
        <name>FAD</name>
        <dbReference type="ChEBI" id="CHEBI:57692"/>
    </cofactor>
</comment>
<keyword evidence="2" id="KW-0285">Flavoprotein</keyword>
<keyword evidence="4" id="KW-0560">Oxidoreductase</keyword>
<dbReference type="Gene3D" id="3.30.390.30">
    <property type="match status" value="1"/>
</dbReference>
<evidence type="ECO:0000256" key="3">
    <source>
        <dbReference type="ARBA" id="ARBA00022827"/>
    </source>
</evidence>
<reference evidence="7 8" key="1">
    <citation type="submission" date="2014-12" db="EMBL/GenBank/DDBJ databases">
        <title>Comparative genomics of the lactic acid bacteria isolated from the honey bee gut.</title>
        <authorList>
            <person name="Ellegaard K.M."/>
            <person name="Tamarit D."/>
            <person name="Javelind E."/>
            <person name="Olofsson T."/>
            <person name="Andersson S.G."/>
            <person name="Vasquez A."/>
        </authorList>
    </citation>
    <scope>NUCLEOTIDE SEQUENCE [LARGE SCALE GENOMIC DNA]</scope>
    <source>
        <strain evidence="7 8">Biut2</strain>
    </source>
</reference>
<dbReference type="GO" id="GO:0004601">
    <property type="term" value="F:peroxidase activity"/>
    <property type="evidence" value="ECO:0007669"/>
    <property type="project" value="UniProtKB-KW"/>
</dbReference>
<dbReference type="EMBL" id="JXBY01000028">
    <property type="protein sequence ID" value="KJY54229.1"/>
    <property type="molecule type" value="Genomic_DNA"/>
</dbReference>
<dbReference type="PRINTS" id="PR00368">
    <property type="entry name" value="FADPNR"/>
</dbReference>
<evidence type="ECO:0000256" key="1">
    <source>
        <dbReference type="ARBA" id="ARBA00001974"/>
    </source>
</evidence>
<dbReference type="RefSeq" id="WP_045928702.1">
    <property type="nucleotide sequence ID" value="NZ_JBHSZS010000008.1"/>
</dbReference>
<organism evidence="7 8">
    <name type="scientific">Lactobacillus kullabergensis</name>
    <dbReference type="NCBI Taxonomy" id="1218493"/>
    <lineage>
        <taxon>Bacteria</taxon>
        <taxon>Bacillati</taxon>
        <taxon>Bacillota</taxon>
        <taxon>Bacilli</taxon>
        <taxon>Lactobacillales</taxon>
        <taxon>Lactobacillaceae</taxon>
        <taxon>Lactobacillus</taxon>
    </lineage>
</organism>
<evidence type="ECO:0000256" key="2">
    <source>
        <dbReference type="ARBA" id="ARBA00022630"/>
    </source>
</evidence>
<proteinExistence type="predicted"/>
<feature type="domain" description="FAD/NAD(P)-binding" evidence="6">
    <location>
        <begin position="4"/>
        <end position="300"/>
    </location>
</feature>
<dbReference type="PANTHER" id="PTHR43429:SF1">
    <property type="entry name" value="NAD(P)H SULFUR OXIDOREDUCTASE (COA-DEPENDENT)"/>
    <property type="match status" value="1"/>
</dbReference>
<dbReference type="InterPro" id="IPR050260">
    <property type="entry name" value="FAD-bd_OxRdtase"/>
</dbReference>
<evidence type="ECO:0000256" key="5">
    <source>
        <dbReference type="ARBA" id="ARBA00023284"/>
    </source>
</evidence>
<accession>A0A0F4L7J3</accession>
<dbReference type="SUPFAM" id="SSF51905">
    <property type="entry name" value="FAD/NAD(P)-binding domain"/>
    <property type="match status" value="1"/>
</dbReference>
<dbReference type="InterPro" id="IPR016156">
    <property type="entry name" value="FAD/NAD-linked_Rdtase_dimer_sf"/>
</dbReference>
<comment type="caution">
    <text evidence="7">The sequence shown here is derived from an EMBL/GenBank/DDBJ whole genome shotgun (WGS) entry which is preliminary data.</text>
</comment>
<keyword evidence="3" id="KW-0274">FAD</keyword>
<dbReference type="PATRIC" id="fig|1218493.3.peg.1824"/>
<dbReference type="PANTHER" id="PTHR43429">
    <property type="entry name" value="PYRIDINE NUCLEOTIDE-DISULFIDE OXIDOREDUCTASE DOMAIN-CONTAINING"/>
    <property type="match status" value="1"/>
</dbReference>
<evidence type="ECO:0000313" key="8">
    <source>
        <dbReference type="Proteomes" id="UP000033533"/>
    </source>
</evidence>
<evidence type="ECO:0000259" key="6">
    <source>
        <dbReference type="Pfam" id="PF07992"/>
    </source>
</evidence>
<gene>
    <name evidence="7" type="ORF">JF76_17390</name>
</gene>
<evidence type="ECO:0000256" key="4">
    <source>
        <dbReference type="ARBA" id="ARBA00023002"/>
    </source>
</evidence>
<dbReference type="Gene3D" id="3.50.50.60">
    <property type="entry name" value="FAD/NAD(P)-binding domain"/>
    <property type="match status" value="2"/>
</dbReference>
<dbReference type="Pfam" id="PF07992">
    <property type="entry name" value="Pyr_redox_2"/>
    <property type="match status" value="1"/>
</dbReference>
<dbReference type="OrthoDB" id="9802028at2"/>